<name>A0A176W991_MARPO</name>
<dbReference type="PANTHER" id="PTHR28348:SF1">
    <property type="entry name" value="UPF0193 PROTEIN EVG1"/>
    <property type="match status" value="1"/>
</dbReference>
<feature type="compositionally biased region" description="Basic and acidic residues" evidence="1">
    <location>
        <begin position="334"/>
        <end position="347"/>
    </location>
</feature>
<feature type="compositionally biased region" description="Basic and acidic residues" evidence="1">
    <location>
        <begin position="297"/>
        <end position="306"/>
    </location>
</feature>
<dbReference type="Pfam" id="PF05250">
    <property type="entry name" value="UPF0193"/>
    <property type="match status" value="1"/>
</dbReference>
<evidence type="ECO:0000313" key="2">
    <source>
        <dbReference type="EMBL" id="OAE28736.1"/>
    </source>
</evidence>
<keyword evidence="3" id="KW-1185">Reference proteome</keyword>
<proteinExistence type="predicted"/>
<organism evidence="2 3">
    <name type="scientific">Marchantia polymorpha subsp. ruderalis</name>
    <dbReference type="NCBI Taxonomy" id="1480154"/>
    <lineage>
        <taxon>Eukaryota</taxon>
        <taxon>Viridiplantae</taxon>
        <taxon>Streptophyta</taxon>
        <taxon>Embryophyta</taxon>
        <taxon>Marchantiophyta</taxon>
        <taxon>Marchantiopsida</taxon>
        <taxon>Marchantiidae</taxon>
        <taxon>Marchantiales</taxon>
        <taxon>Marchantiaceae</taxon>
        <taxon>Marchantia</taxon>
    </lineage>
</organism>
<feature type="compositionally biased region" description="Low complexity" evidence="1">
    <location>
        <begin position="280"/>
        <end position="289"/>
    </location>
</feature>
<dbReference type="AlphaFoldDB" id="A0A176W991"/>
<feature type="compositionally biased region" description="Low complexity" evidence="1">
    <location>
        <begin position="352"/>
        <end position="376"/>
    </location>
</feature>
<feature type="region of interest" description="Disordered" evidence="1">
    <location>
        <begin position="271"/>
        <end position="395"/>
    </location>
</feature>
<dbReference type="EMBL" id="LVLJ01001677">
    <property type="protein sequence ID" value="OAE28736.1"/>
    <property type="molecule type" value="Genomic_DNA"/>
</dbReference>
<comment type="caution">
    <text evidence="2">The sequence shown here is derived from an EMBL/GenBank/DDBJ whole genome shotgun (WGS) entry which is preliminary data.</text>
</comment>
<sequence>MAMAAAGARIPSCWEAVGRGTEVGRALFALYNGYGVARNRGNEFSDRNRLKILQRLANLSLEGISPPAFSSLVPSCFSSRAFLVPNQLGALDFVVGIENTPNCFTTESNIVSKKPIVKVPHFRKGPMTVDDIPQVLLMRGRRKSSQILNKLKEDIAKRELPPMPTKPLLDEKEKQRLQYVFEWSGRDCGSDDEDEPVVPANPPPPRGSVEEQEMLMEEIGHEIEERRVFLDRMYELGRGPKYEPIIHAEIQERIRQMELLDKTITLMDKERLERRRPKCSARSSVVSRATSKQSTRSHCDESERGQMTDLDNDEVRSTVSSHRSWANEEGEDLGSERSFSRSQKSDQPHTASGKGSESGKSLKLSRTGSRPSRPSTFQTASARSNLESSIPRSQA</sequence>
<evidence type="ECO:0000256" key="1">
    <source>
        <dbReference type="SAM" id="MobiDB-lite"/>
    </source>
</evidence>
<feature type="region of interest" description="Disordered" evidence="1">
    <location>
        <begin position="188"/>
        <end position="208"/>
    </location>
</feature>
<reference evidence="2" key="1">
    <citation type="submission" date="2016-03" db="EMBL/GenBank/DDBJ databases">
        <title>Mechanisms controlling the formation of the plant cell surface in tip-growing cells are functionally conserved among land plants.</title>
        <authorList>
            <person name="Honkanen S."/>
            <person name="Jones V.A."/>
            <person name="Morieri G."/>
            <person name="Champion C."/>
            <person name="Hetherington A.J."/>
            <person name="Kelly S."/>
            <person name="Saint-Marcoux D."/>
            <person name="Proust H."/>
            <person name="Prescott H."/>
            <person name="Dolan L."/>
        </authorList>
    </citation>
    <scope>NUCLEOTIDE SEQUENCE [LARGE SCALE GENOMIC DNA]</scope>
    <source>
        <tissue evidence="2">Whole gametophyte</tissue>
    </source>
</reference>
<dbReference type="InterPro" id="IPR007914">
    <property type="entry name" value="UPF0193"/>
</dbReference>
<dbReference type="PANTHER" id="PTHR28348">
    <property type="entry name" value="UPF0193 PROTEIN EVG1"/>
    <property type="match status" value="1"/>
</dbReference>
<feature type="compositionally biased region" description="Polar residues" evidence="1">
    <location>
        <begin position="377"/>
        <end position="395"/>
    </location>
</feature>
<gene>
    <name evidence="2" type="ORF">AXG93_1617s1210</name>
</gene>
<evidence type="ECO:0000313" key="3">
    <source>
        <dbReference type="Proteomes" id="UP000077202"/>
    </source>
</evidence>
<dbReference type="Proteomes" id="UP000077202">
    <property type="component" value="Unassembled WGS sequence"/>
</dbReference>
<accession>A0A176W991</accession>
<protein>
    <submittedName>
        <fullName evidence="2">Uncharacterized protein</fullName>
    </submittedName>
</protein>